<dbReference type="EMBL" id="BSOG01000002">
    <property type="protein sequence ID" value="GLR13189.1"/>
    <property type="molecule type" value="Genomic_DNA"/>
</dbReference>
<dbReference type="Proteomes" id="UP001156706">
    <property type="component" value="Unassembled WGS sequence"/>
</dbReference>
<protein>
    <submittedName>
        <fullName evidence="1">Osmotically inducible protein C</fullName>
    </submittedName>
</protein>
<dbReference type="RefSeq" id="WP_284196299.1">
    <property type="nucleotide sequence ID" value="NZ_BSOG01000002.1"/>
</dbReference>
<dbReference type="Pfam" id="PF02566">
    <property type="entry name" value="OsmC"/>
    <property type="match status" value="1"/>
</dbReference>
<evidence type="ECO:0000313" key="2">
    <source>
        <dbReference type="Proteomes" id="UP001156706"/>
    </source>
</evidence>
<keyword evidence="2" id="KW-1185">Reference proteome</keyword>
<comment type="caution">
    <text evidence="1">The sequence shown here is derived from an EMBL/GenBank/DDBJ whole genome shotgun (WGS) entry which is preliminary data.</text>
</comment>
<organism evidence="1 2">
    <name type="scientific">Chitinimonas prasina</name>
    <dbReference type="NCBI Taxonomy" id="1434937"/>
    <lineage>
        <taxon>Bacteria</taxon>
        <taxon>Pseudomonadati</taxon>
        <taxon>Pseudomonadota</taxon>
        <taxon>Betaproteobacteria</taxon>
        <taxon>Neisseriales</taxon>
        <taxon>Chitinibacteraceae</taxon>
        <taxon>Chitinimonas</taxon>
    </lineage>
</organism>
<dbReference type="InterPro" id="IPR036102">
    <property type="entry name" value="OsmC/Ohrsf"/>
</dbReference>
<gene>
    <name evidence="1" type="ORF">GCM10007907_19790</name>
</gene>
<dbReference type="SUPFAM" id="SSF82784">
    <property type="entry name" value="OsmC-like"/>
    <property type="match status" value="1"/>
</dbReference>
<accession>A0ABQ5YGX3</accession>
<sequence length="127" mass="13976">MTVVASKAEQGHYLTQLVADQAHWLADADGAQGEVTAPDPHQLLDAALAACTAITVRMYAERKGMALKDVVVTIRHKEEGGVYQMERQLQFIGDLTEQERARLTEIAGKCPVHKTLSGRFEIMTQAQ</sequence>
<dbReference type="Gene3D" id="3.30.300.20">
    <property type="match status" value="1"/>
</dbReference>
<dbReference type="PANTHER" id="PTHR39624">
    <property type="entry name" value="PROTEIN INVOLVED IN RIMO-MEDIATED BETA-METHYLTHIOLATION OF RIBOSOMAL PROTEIN S12 YCAO"/>
    <property type="match status" value="1"/>
</dbReference>
<dbReference type="InterPro" id="IPR003718">
    <property type="entry name" value="OsmC/Ohr_fam"/>
</dbReference>
<dbReference type="InterPro" id="IPR015946">
    <property type="entry name" value="KH_dom-like_a/b"/>
</dbReference>
<name>A0ABQ5YGX3_9NEIS</name>
<evidence type="ECO:0000313" key="1">
    <source>
        <dbReference type="EMBL" id="GLR13189.1"/>
    </source>
</evidence>
<reference evidence="2" key="1">
    <citation type="journal article" date="2019" name="Int. J. Syst. Evol. Microbiol.">
        <title>The Global Catalogue of Microorganisms (GCM) 10K type strain sequencing project: providing services to taxonomists for standard genome sequencing and annotation.</title>
        <authorList>
            <consortium name="The Broad Institute Genomics Platform"/>
            <consortium name="The Broad Institute Genome Sequencing Center for Infectious Disease"/>
            <person name="Wu L."/>
            <person name="Ma J."/>
        </authorList>
    </citation>
    <scope>NUCLEOTIDE SEQUENCE [LARGE SCALE GENOMIC DNA]</scope>
    <source>
        <strain evidence="2">NBRC 110044</strain>
    </source>
</reference>
<proteinExistence type="predicted"/>
<dbReference type="PANTHER" id="PTHR39624:SF2">
    <property type="entry name" value="OSMC-LIKE PROTEIN"/>
    <property type="match status" value="1"/>
</dbReference>